<dbReference type="SFLD" id="SFLDS00029">
    <property type="entry name" value="Radical_SAM"/>
    <property type="match status" value="1"/>
</dbReference>
<dbReference type="GO" id="GO:0003824">
    <property type="term" value="F:catalytic activity"/>
    <property type="evidence" value="ECO:0007669"/>
    <property type="project" value="InterPro"/>
</dbReference>
<keyword evidence="3" id="KW-0408">Iron</keyword>
<dbReference type="SUPFAM" id="SSF102114">
    <property type="entry name" value="Radical SAM enzymes"/>
    <property type="match status" value="1"/>
</dbReference>
<dbReference type="OrthoDB" id="7021155at2"/>
<dbReference type="CDD" id="cd01335">
    <property type="entry name" value="Radical_SAM"/>
    <property type="match status" value="1"/>
</dbReference>
<dbReference type="InterPro" id="IPR007197">
    <property type="entry name" value="rSAM"/>
</dbReference>
<proteinExistence type="predicted"/>
<dbReference type="GO" id="GO:0046872">
    <property type="term" value="F:metal ion binding"/>
    <property type="evidence" value="ECO:0007669"/>
    <property type="project" value="UniProtKB-KW"/>
</dbReference>
<evidence type="ECO:0000256" key="4">
    <source>
        <dbReference type="ARBA" id="ARBA00023014"/>
    </source>
</evidence>
<dbReference type="RefSeq" id="WP_007782817.1">
    <property type="nucleotide sequence ID" value="NZ_CM001441.1"/>
</dbReference>
<dbReference type="PANTHER" id="PTHR11228">
    <property type="entry name" value="RADICAL SAM DOMAIN PROTEIN"/>
    <property type="match status" value="1"/>
</dbReference>
<keyword evidence="1" id="KW-0949">S-adenosyl-L-methionine</keyword>
<protein>
    <submittedName>
        <fullName evidence="6">Putative Fe-S oxidoreductase</fullName>
    </submittedName>
</protein>
<dbReference type="GO" id="GO:0006783">
    <property type="term" value="P:heme biosynthetic process"/>
    <property type="evidence" value="ECO:0007669"/>
    <property type="project" value="TreeGrafter"/>
</dbReference>
<dbReference type="PANTHER" id="PTHR11228:SF7">
    <property type="entry name" value="PQQA PEPTIDE CYCLASE"/>
    <property type="match status" value="1"/>
</dbReference>
<keyword evidence="2" id="KW-0479">Metal-binding</keyword>
<dbReference type="STRING" id="768710.DesyoDRAFT_2190"/>
<dbReference type="PROSITE" id="PS51918">
    <property type="entry name" value="RADICAL_SAM"/>
    <property type="match status" value="1"/>
</dbReference>
<dbReference type="HOGENOM" id="CLU_043914_1_0_9"/>
<organism evidence="6 7">
    <name type="scientific">Desulfosporosinus youngiae DSM 17734</name>
    <dbReference type="NCBI Taxonomy" id="768710"/>
    <lineage>
        <taxon>Bacteria</taxon>
        <taxon>Bacillati</taxon>
        <taxon>Bacillota</taxon>
        <taxon>Clostridia</taxon>
        <taxon>Eubacteriales</taxon>
        <taxon>Desulfitobacteriaceae</taxon>
        <taxon>Desulfosporosinus</taxon>
    </lineage>
</organism>
<dbReference type="Pfam" id="PF13186">
    <property type="entry name" value="SPASM"/>
    <property type="match status" value="1"/>
</dbReference>
<dbReference type="EMBL" id="CM001441">
    <property type="protein sequence ID" value="EHQ89275.1"/>
    <property type="molecule type" value="Genomic_DNA"/>
</dbReference>
<dbReference type="AlphaFoldDB" id="H5Y3N1"/>
<dbReference type="Proteomes" id="UP000005104">
    <property type="component" value="Chromosome"/>
</dbReference>
<gene>
    <name evidence="6" type="ORF">DesyoDRAFT_2190</name>
</gene>
<feature type="domain" description="Radical SAM core" evidence="5">
    <location>
        <begin position="94"/>
        <end position="304"/>
    </location>
</feature>
<evidence type="ECO:0000313" key="7">
    <source>
        <dbReference type="Proteomes" id="UP000005104"/>
    </source>
</evidence>
<keyword evidence="4" id="KW-0411">Iron-sulfur</keyword>
<reference evidence="6 7" key="1">
    <citation type="submission" date="2011-11" db="EMBL/GenBank/DDBJ databases">
        <title>The Noncontiguous Finished genome of Desulfosporosinus youngiae DSM 17734.</title>
        <authorList>
            <consortium name="US DOE Joint Genome Institute (JGI-PGF)"/>
            <person name="Lucas S."/>
            <person name="Han J."/>
            <person name="Lapidus A."/>
            <person name="Cheng J.-F."/>
            <person name="Goodwin L."/>
            <person name="Pitluck S."/>
            <person name="Peters L."/>
            <person name="Ovchinnikova G."/>
            <person name="Lu M."/>
            <person name="Land M.L."/>
            <person name="Hauser L."/>
            <person name="Pester M."/>
            <person name="Spring S."/>
            <person name="Ollivier B."/>
            <person name="Rattei T."/>
            <person name="Klenk H.-P."/>
            <person name="Wagner M."/>
            <person name="Loy A."/>
            <person name="Woyke T.J."/>
        </authorList>
    </citation>
    <scope>NUCLEOTIDE SEQUENCE [LARGE SCALE GENOMIC DNA]</scope>
    <source>
        <strain evidence="6 7">DSM 17734</strain>
    </source>
</reference>
<dbReference type="InterPro" id="IPR013785">
    <property type="entry name" value="Aldolase_TIM"/>
</dbReference>
<accession>H5Y3N1</accession>
<evidence type="ECO:0000313" key="6">
    <source>
        <dbReference type="EMBL" id="EHQ89275.1"/>
    </source>
</evidence>
<evidence type="ECO:0000256" key="1">
    <source>
        <dbReference type="ARBA" id="ARBA00022691"/>
    </source>
</evidence>
<name>H5Y3N1_9FIRM</name>
<dbReference type="eggNOG" id="COG0535">
    <property type="taxonomic scope" value="Bacteria"/>
</dbReference>
<evidence type="ECO:0000256" key="3">
    <source>
        <dbReference type="ARBA" id="ARBA00023004"/>
    </source>
</evidence>
<dbReference type="Gene3D" id="3.20.20.70">
    <property type="entry name" value="Aldolase class I"/>
    <property type="match status" value="1"/>
</dbReference>
<sequence>MIAVNNVTGWERIVFNLKLKLSIFSYFLPMLWKGELSLKRFILLLKRLLLFVSRMRHNKLVKIGGKTRLGLYIPGFPSPAFDTACRKFSQFEDKMPCTTVLLSITSACPYQCRHCYQKLDKGKDVHIDTLIRMVRKLQDRGIAFFNIEGGEPFLAYERLKQICSAIDSRSEIWINSTGAGMTQERLAELKGLDVTAVMFSLHSPDADVFNEFMGKKSAWDTMAAGVKLCHDADLAVAFNTCLMREDFYNGRFEQIMDAAKGFKACLVQIIKPKPAGGWLEKTDIEFTFQDIEYIKAKVNRYNLQAEFAEYPAISAQIIEEDKSVFGCTAGGTDRFYINAKGDLQPCEFLNISFGNITVDNFEDIYQKMRGCFEWGGECYLCESCSPEVHRLYQENGLTSLPLPPELSEKIYSSWERGKRTDLYERLERMR</sequence>
<dbReference type="GO" id="GO:0051536">
    <property type="term" value="F:iron-sulfur cluster binding"/>
    <property type="evidence" value="ECO:0007669"/>
    <property type="project" value="UniProtKB-KW"/>
</dbReference>
<dbReference type="SFLD" id="SFLDG01067">
    <property type="entry name" value="SPASM/twitch_domain_containing"/>
    <property type="match status" value="1"/>
</dbReference>
<evidence type="ECO:0000256" key="2">
    <source>
        <dbReference type="ARBA" id="ARBA00022723"/>
    </source>
</evidence>
<keyword evidence="7" id="KW-1185">Reference proteome</keyword>
<dbReference type="InterPro" id="IPR050377">
    <property type="entry name" value="Radical_SAM_PqqE_MftC-like"/>
</dbReference>
<dbReference type="InterPro" id="IPR058240">
    <property type="entry name" value="rSAM_sf"/>
</dbReference>
<dbReference type="Pfam" id="PF04055">
    <property type="entry name" value="Radical_SAM"/>
    <property type="match status" value="1"/>
</dbReference>
<dbReference type="InterPro" id="IPR023885">
    <property type="entry name" value="4Fe4S-binding_SPASM_dom"/>
</dbReference>
<evidence type="ECO:0000259" key="5">
    <source>
        <dbReference type="PROSITE" id="PS51918"/>
    </source>
</evidence>